<dbReference type="SUPFAM" id="SSF54423">
    <property type="entry name" value="DsbC/DsbG N-terminal domain-like"/>
    <property type="match status" value="1"/>
</dbReference>
<organism evidence="10 11">
    <name type="scientific">Marinobacterium marinum</name>
    <dbReference type="NCBI Taxonomy" id="2756129"/>
    <lineage>
        <taxon>Bacteria</taxon>
        <taxon>Pseudomonadati</taxon>
        <taxon>Pseudomonadota</taxon>
        <taxon>Gammaproteobacteria</taxon>
        <taxon>Oceanospirillales</taxon>
        <taxon>Oceanospirillaceae</taxon>
        <taxon>Marinobacterium</taxon>
    </lineage>
</organism>
<keyword evidence="4 7" id="KW-0574">Periplasm</keyword>
<comment type="caution">
    <text evidence="10">The sequence shown here is derived from an EMBL/GenBank/DDBJ whole genome shotgun (WGS) entry which is preliminary data.</text>
</comment>
<evidence type="ECO:0000256" key="5">
    <source>
        <dbReference type="ARBA" id="ARBA00023157"/>
    </source>
</evidence>
<name>A0A7W2AAR6_9GAMM</name>
<gene>
    <name evidence="10" type="primary">dsbG</name>
    <name evidence="10" type="ORF">H1S06_02900</name>
</gene>
<feature type="domain" description="Disulphide bond isomerase DsbC/G N-terminal" evidence="8">
    <location>
        <begin position="36"/>
        <end position="101"/>
    </location>
</feature>
<evidence type="ECO:0000256" key="4">
    <source>
        <dbReference type="ARBA" id="ARBA00022764"/>
    </source>
</evidence>
<comment type="subcellular location">
    <subcellularLocation>
        <location evidence="1 7">Periplasm</location>
    </subcellularLocation>
</comment>
<dbReference type="Gene3D" id="3.10.450.70">
    <property type="entry name" value="Disulphide bond isomerase, DsbC/G, N-terminal"/>
    <property type="match status" value="1"/>
</dbReference>
<dbReference type="Pfam" id="PF10411">
    <property type="entry name" value="DsbC_N"/>
    <property type="match status" value="1"/>
</dbReference>
<dbReference type="Gene3D" id="3.40.30.10">
    <property type="entry name" value="Glutaredoxin"/>
    <property type="match status" value="1"/>
</dbReference>
<keyword evidence="5" id="KW-1015">Disulfide bond</keyword>
<feature type="signal peptide" evidence="7">
    <location>
        <begin position="1"/>
        <end position="37"/>
    </location>
</feature>
<dbReference type="InterPro" id="IPR051470">
    <property type="entry name" value="Thiol:disulfide_interchange"/>
</dbReference>
<dbReference type="AlphaFoldDB" id="A0A7W2AAR6"/>
<evidence type="ECO:0000256" key="2">
    <source>
        <dbReference type="ARBA" id="ARBA00009813"/>
    </source>
</evidence>
<keyword evidence="6 7" id="KW-0676">Redox-active center</keyword>
<dbReference type="GO" id="GO:0042597">
    <property type="term" value="C:periplasmic space"/>
    <property type="evidence" value="ECO:0007669"/>
    <property type="project" value="UniProtKB-SubCell"/>
</dbReference>
<evidence type="ECO:0000256" key="6">
    <source>
        <dbReference type="ARBA" id="ARBA00023284"/>
    </source>
</evidence>
<evidence type="ECO:0000259" key="8">
    <source>
        <dbReference type="Pfam" id="PF10411"/>
    </source>
</evidence>
<dbReference type="InterPro" id="IPR033954">
    <property type="entry name" value="DiS-bond_Isoase_DsbC/G"/>
</dbReference>
<evidence type="ECO:0000256" key="3">
    <source>
        <dbReference type="ARBA" id="ARBA00022729"/>
    </source>
</evidence>
<feature type="chain" id="PRO_5031588753" description="Thiol:disulfide interchange protein" evidence="7">
    <location>
        <begin position="38"/>
        <end position="269"/>
    </location>
</feature>
<dbReference type="InterPro" id="IPR009094">
    <property type="entry name" value="DiS-bond_isomerase_DsbC/G_N_sf"/>
</dbReference>
<reference evidence="10 11" key="1">
    <citation type="submission" date="2020-07" db="EMBL/GenBank/DDBJ databases">
        <title>Bacterium isolated from marien macroalgae.</title>
        <authorList>
            <person name="Zhu K."/>
            <person name="Lu D."/>
            <person name="Du Z."/>
        </authorList>
    </citation>
    <scope>NUCLEOTIDE SEQUENCE [LARGE SCALE GENOMIC DNA]</scope>
    <source>
        <strain evidence="10 11">3-1745</strain>
    </source>
</reference>
<dbReference type="InterPro" id="IPR036249">
    <property type="entry name" value="Thioredoxin-like_sf"/>
</dbReference>
<evidence type="ECO:0000313" key="11">
    <source>
        <dbReference type="Proteomes" id="UP000538931"/>
    </source>
</evidence>
<dbReference type="Proteomes" id="UP000538931">
    <property type="component" value="Unassembled WGS sequence"/>
</dbReference>
<evidence type="ECO:0000259" key="9">
    <source>
        <dbReference type="Pfam" id="PF13098"/>
    </source>
</evidence>
<evidence type="ECO:0000313" key="10">
    <source>
        <dbReference type="EMBL" id="MBA4501315.1"/>
    </source>
</evidence>
<dbReference type="SUPFAM" id="SSF52833">
    <property type="entry name" value="Thioredoxin-like"/>
    <property type="match status" value="1"/>
</dbReference>
<dbReference type="EMBL" id="JACEMT010000033">
    <property type="protein sequence ID" value="MBA4501315.1"/>
    <property type="molecule type" value="Genomic_DNA"/>
</dbReference>
<evidence type="ECO:0000256" key="7">
    <source>
        <dbReference type="RuleBase" id="RU364038"/>
    </source>
</evidence>
<dbReference type="PANTHER" id="PTHR35272:SF4">
    <property type="entry name" value="THIOL:DISULFIDE INTERCHANGE PROTEIN DSBG"/>
    <property type="match status" value="1"/>
</dbReference>
<dbReference type="InterPro" id="IPR018950">
    <property type="entry name" value="DiS-bond_isomerase_DsbC/G_N"/>
</dbReference>
<protein>
    <recommendedName>
        <fullName evidence="7">Thiol:disulfide interchange protein</fullName>
    </recommendedName>
</protein>
<evidence type="ECO:0000256" key="1">
    <source>
        <dbReference type="ARBA" id="ARBA00004418"/>
    </source>
</evidence>
<keyword evidence="3 7" id="KW-0732">Signal</keyword>
<comment type="function">
    <text evidence="7">Required for disulfide bond formation in some periplasmic proteins. Acts by transferring its disulfide bond to other proteins and is reduced in the process.</text>
</comment>
<accession>A0A7W2AAR6</accession>
<dbReference type="NCBIfam" id="NF008657">
    <property type="entry name" value="PRK11657.1"/>
    <property type="match status" value="1"/>
</dbReference>
<sequence>MENSTMKHLFQRHPLRSALTTGALLTAAAALSLNAQAEHPDAVQNLVDRGIEISETYPAPGGMTGYVGEMQGSPIAFYLTSDGEHVILGPMLSATGENLTEHKIQTLVMGPKHAKAWEKLENSHWLLDGDPSAPTVVYTFTDPNCPYCHRFSEAARPWVDAGQVQLRHVLVGILKADSLPKAATILDADNPQQALLANQEQYGGGGIDVDTAAVDRQREKVEQNTRMMRSLGLHATPSTYYRDADGQVRMQQGMPRPAELQKVMGSVSP</sequence>
<dbReference type="CDD" id="cd03020">
    <property type="entry name" value="DsbA_DsbC_DsbG"/>
    <property type="match status" value="1"/>
</dbReference>
<feature type="domain" description="Thioredoxin-like fold" evidence="9">
    <location>
        <begin position="136"/>
        <end position="263"/>
    </location>
</feature>
<comment type="similarity">
    <text evidence="2 7">Belongs to the thioredoxin family. DsbC subfamily.</text>
</comment>
<dbReference type="PANTHER" id="PTHR35272">
    <property type="entry name" value="THIOL:DISULFIDE INTERCHANGE PROTEIN DSBC-RELATED"/>
    <property type="match status" value="1"/>
</dbReference>
<dbReference type="Pfam" id="PF13098">
    <property type="entry name" value="Thioredoxin_2"/>
    <property type="match status" value="1"/>
</dbReference>
<proteinExistence type="inferred from homology"/>
<keyword evidence="11" id="KW-1185">Reference proteome</keyword>
<dbReference type="InterPro" id="IPR012336">
    <property type="entry name" value="Thioredoxin-like_fold"/>
</dbReference>